<dbReference type="RefSeq" id="WP_224035488.1">
    <property type="nucleotide sequence ID" value="NZ_AP024849.1"/>
</dbReference>
<name>A0ABM7TBH8_9CLOT</name>
<organism evidence="1 2">
    <name type="scientific">Clostridium gelidum</name>
    <dbReference type="NCBI Taxonomy" id="704125"/>
    <lineage>
        <taxon>Bacteria</taxon>
        <taxon>Bacillati</taxon>
        <taxon>Bacillota</taxon>
        <taxon>Clostridia</taxon>
        <taxon>Eubacteriales</taxon>
        <taxon>Clostridiaceae</taxon>
        <taxon>Clostridium</taxon>
    </lineage>
</organism>
<dbReference type="Proteomes" id="UP000824633">
    <property type="component" value="Chromosome"/>
</dbReference>
<evidence type="ECO:0000313" key="1">
    <source>
        <dbReference type="EMBL" id="BCZ49298.1"/>
    </source>
</evidence>
<sequence length="52" mass="6059">MGVLKDTDNSTIYIPETFIVKGSKDRDRTRLTERQEFKSITERDKILLSSLI</sequence>
<protein>
    <submittedName>
        <fullName evidence="1">Uncharacterized protein</fullName>
    </submittedName>
</protein>
<gene>
    <name evidence="1" type="ORF">psyc5s11_53650</name>
</gene>
<accession>A0ABM7TBH8</accession>
<dbReference type="EMBL" id="AP024849">
    <property type="protein sequence ID" value="BCZ49298.1"/>
    <property type="molecule type" value="Genomic_DNA"/>
</dbReference>
<evidence type="ECO:0000313" key="2">
    <source>
        <dbReference type="Proteomes" id="UP000824633"/>
    </source>
</evidence>
<reference evidence="2" key="1">
    <citation type="submission" date="2021-07" db="EMBL/GenBank/DDBJ databases">
        <title>Complete genome sequencing of a Clostridium isolate.</title>
        <authorList>
            <person name="Ueki A."/>
            <person name="Tonouchi A."/>
        </authorList>
    </citation>
    <scope>NUCLEOTIDE SEQUENCE [LARGE SCALE GENOMIC DNA]</scope>
    <source>
        <strain evidence="2">C5S11</strain>
    </source>
</reference>
<proteinExistence type="predicted"/>
<keyword evidence="2" id="KW-1185">Reference proteome</keyword>